<dbReference type="SUPFAM" id="SSF88723">
    <property type="entry name" value="PIN domain-like"/>
    <property type="match status" value="1"/>
</dbReference>
<dbReference type="Proteomes" id="UP000275925">
    <property type="component" value="Unassembled WGS sequence"/>
</dbReference>
<comment type="caution">
    <text evidence="1">The sequence shown here is derived from an EMBL/GenBank/DDBJ whole genome shotgun (WGS) entry which is preliminary data.</text>
</comment>
<accession>A0A388TI23</accession>
<keyword evidence="2" id="KW-1185">Reference proteome</keyword>
<protein>
    <submittedName>
        <fullName evidence="1">PIN domain protein</fullName>
    </submittedName>
</protein>
<dbReference type="AlphaFoldDB" id="A0A388TI23"/>
<dbReference type="InterPro" id="IPR029060">
    <property type="entry name" value="PIN-like_dom_sf"/>
</dbReference>
<reference evidence="1 2" key="1">
    <citation type="journal article" date="2019" name="ISME J.">
        <title>Genome analyses of uncultured TG2/ZB3 bacteria in 'Margulisbacteria' specifically attached to ectosymbiotic spirochetes of protists in the termite gut.</title>
        <authorList>
            <person name="Utami Y.D."/>
            <person name="Kuwahara H."/>
            <person name="Igai K."/>
            <person name="Murakami T."/>
            <person name="Sugaya K."/>
            <person name="Morikawa T."/>
            <person name="Nagura Y."/>
            <person name="Yuki M."/>
            <person name="Deevong P."/>
            <person name="Inoue T."/>
            <person name="Kihara K."/>
            <person name="Lo N."/>
            <person name="Yamada A."/>
            <person name="Ohkuma M."/>
            <person name="Hongoh Y."/>
        </authorList>
    </citation>
    <scope>NUCLEOTIDE SEQUENCE [LARGE SCALE GENOMIC DNA]</scope>
    <source>
        <strain evidence="1">NkOx7-02</strain>
    </source>
</reference>
<sequence length="165" mass="19002">MHKLKVYLDTSVINFLLAEDAPDYRKDTERFFAEVVAVNKIDTYISGVVTEELNNTQDIEKKKRLLAVLTKYPGINKLEATDETASDINLLAEAYIKNNIIPRSKVADALHIAYTTVYEMDILLSWNFKHLANVRKERDIMTINKINGFNYPFRMTTPLEVLSNE</sequence>
<evidence type="ECO:0000313" key="2">
    <source>
        <dbReference type="Proteomes" id="UP000275925"/>
    </source>
</evidence>
<gene>
    <name evidence="1" type="ORF">NO2_1083</name>
</gene>
<dbReference type="EMBL" id="BGZO01000032">
    <property type="protein sequence ID" value="GBR76550.1"/>
    <property type="molecule type" value="Genomic_DNA"/>
</dbReference>
<proteinExistence type="predicted"/>
<evidence type="ECO:0000313" key="1">
    <source>
        <dbReference type="EMBL" id="GBR76550.1"/>
    </source>
</evidence>
<organism evidence="1 2">
    <name type="scientific">Candidatus Termititenax persephonae</name>
    <dbReference type="NCBI Taxonomy" id="2218525"/>
    <lineage>
        <taxon>Bacteria</taxon>
        <taxon>Bacillati</taxon>
        <taxon>Candidatus Margulisiibacteriota</taxon>
        <taxon>Candidatus Termititenacia</taxon>
        <taxon>Candidatus Termititenacales</taxon>
        <taxon>Candidatus Termititenacaceae</taxon>
        <taxon>Candidatus Termititenax</taxon>
    </lineage>
</organism>
<name>A0A388TI23_9BACT</name>